<keyword evidence="3" id="KW-1185">Reference proteome</keyword>
<proteinExistence type="predicted"/>
<feature type="domain" description="YjiS-like" evidence="1">
    <location>
        <begin position="9"/>
        <end position="39"/>
    </location>
</feature>
<dbReference type="Proteomes" id="UP001243757">
    <property type="component" value="Unassembled WGS sequence"/>
</dbReference>
<sequence length="50" mass="5967">MQRIKTVVGLWFFRRRTRQQLSELDTHLLEDIGVTHAQAQKEASRPFWQG</sequence>
<dbReference type="Pfam" id="PF06568">
    <property type="entry name" value="YjiS-like"/>
    <property type="match status" value="1"/>
</dbReference>
<evidence type="ECO:0000313" key="3">
    <source>
        <dbReference type="Proteomes" id="UP001243757"/>
    </source>
</evidence>
<comment type="caution">
    <text evidence="2">The sequence shown here is derived from an EMBL/GenBank/DDBJ whole genome shotgun (WGS) entry which is preliminary data.</text>
</comment>
<evidence type="ECO:0000259" key="1">
    <source>
        <dbReference type="Pfam" id="PF06568"/>
    </source>
</evidence>
<name>A0ABT7F6X3_9RHOB</name>
<gene>
    <name evidence="2" type="ORF">QO033_21960</name>
</gene>
<organism evidence="2 3">
    <name type="scientific">Pseudodonghicola flavimaris</name>
    <dbReference type="NCBI Taxonomy" id="3050036"/>
    <lineage>
        <taxon>Bacteria</taxon>
        <taxon>Pseudomonadati</taxon>
        <taxon>Pseudomonadota</taxon>
        <taxon>Alphaproteobacteria</taxon>
        <taxon>Rhodobacterales</taxon>
        <taxon>Paracoccaceae</taxon>
        <taxon>Pseudodonghicola</taxon>
    </lineage>
</organism>
<accession>A0ABT7F6X3</accession>
<dbReference type="InterPro" id="IPR009506">
    <property type="entry name" value="YjiS-like"/>
</dbReference>
<protein>
    <submittedName>
        <fullName evidence="2">DUF1127 domain-containing protein</fullName>
    </submittedName>
</protein>
<dbReference type="EMBL" id="JASNJD010000024">
    <property type="protein sequence ID" value="MDK3020359.1"/>
    <property type="molecule type" value="Genomic_DNA"/>
</dbReference>
<evidence type="ECO:0000313" key="2">
    <source>
        <dbReference type="EMBL" id="MDK3020359.1"/>
    </source>
</evidence>
<reference evidence="2 3" key="1">
    <citation type="submission" date="2023-05" db="EMBL/GenBank/DDBJ databases">
        <title>Pseudodonghicola sp. nov.</title>
        <authorList>
            <person name="Huang J."/>
        </authorList>
    </citation>
    <scope>NUCLEOTIDE SEQUENCE [LARGE SCALE GENOMIC DNA]</scope>
    <source>
        <strain evidence="2 3">IC7</strain>
    </source>
</reference>